<gene>
    <name evidence="1" type="ORF">FOZ76_14585</name>
</gene>
<dbReference type="SUPFAM" id="SSF47413">
    <property type="entry name" value="lambda repressor-like DNA-binding domains"/>
    <property type="match status" value="1"/>
</dbReference>
<organism evidence="1 2">
    <name type="scientific">Verticiella sediminum</name>
    <dbReference type="NCBI Taxonomy" id="1247510"/>
    <lineage>
        <taxon>Bacteria</taxon>
        <taxon>Pseudomonadati</taxon>
        <taxon>Pseudomonadota</taxon>
        <taxon>Betaproteobacteria</taxon>
        <taxon>Burkholderiales</taxon>
        <taxon>Alcaligenaceae</taxon>
        <taxon>Verticiella</taxon>
    </lineage>
</organism>
<dbReference type="GO" id="GO:0003677">
    <property type="term" value="F:DNA binding"/>
    <property type="evidence" value="ECO:0007669"/>
    <property type="project" value="InterPro"/>
</dbReference>
<dbReference type="OrthoDB" id="6446140at2"/>
<accession>A0A556AID2</accession>
<comment type="caution">
    <text evidence="1">The sequence shown here is derived from an EMBL/GenBank/DDBJ whole genome shotgun (WGS) entry which is preliminary data.</text>
</comment>
<evidence type="ECO:0000313" key="1">
    <source>
        <dbReference type="EMBL" id="TSH92644.1"/>
    </source>
</evidence>
<name>A0A556AID2_9BURK</name>
<dbReference type="InterPro" id="IPR010982">
    <property type="entry name" value="Lambda_DNA-bd_dom_sf"/>
</dbReference>
<evidence type="ECO:0000313" key="2">
    <source>
        <dbReference type="Proteomes" id="UP000318405"/>
    </source>
</evidence>
<proteinExistence type="predicted"/>
<keyword evidence="2" id="KW-1185">Reference proteome</keyword>
<dbReference type="Proteomes" id="UP000318405">
    <property type="component" value="Unassembled WGS sequence"/>
</dbReference>
<reference evidence="1 2" key="1">
    <citation type="submission" date="2019-07" db="EMBL/GenBank/DDBJ databases">
        <title>Qingshengfaniella alkalisoli gen. nov., sp. nov., isolated from saline soil.</title>
        <authorList>
            <person name="Xu L."/>
            <person name="Huang X.-X."/>
            <person name="Sun J.-Q."/>
        </authorList>
    </citation>
    <scope>NUCLEOTIDE SEQUENCE [LARGE SCALE GENOMIC DNA]</scope>
    <source>
        <strain evidence="1 2">DSM 27279</strain>
    </source>
</reference>
<dbReference type="Gene3D" id="1.10.260.40">
    <property type="entry name" value="lambda repressor-like DNA-binding domains"/>
    <property type="match status" value="1"/>
</dbReference>
<dbReference type="EMBL" id="VLTJ01000029">
    <property type="protein sequence ID" value="TSH92644.1"/>
    <property type="molecule type" value="Genomic_DNA"/>
</dbReference>
<dbReference type="AlphaFoldDB" id="A0A556AID2"/>
<protein>
    <submittedName>
        <fullName evidence="1">Helix-turn-helix domain-containing protein</fullName>
    </submittedName>
</protein>
<sequence length="112" mass="12210">MDMRASLTLACCVSPNVYCCVLPNMVVSMNPKQIVRGAIKDAGGVGVVAKHFGLARTSVYEWIDRGEVPVARAVEAERTWGVSRRALRPSDWQLCWPELASPMAAAQEPTHA</sequence>
<dbReference type="RefSeq" id="WP_143949010.1">
    <property type="nucleotide sequence ID" value="NZ_BAABMB010000001.1"/>
</dbReference>